<dbReference type="Proteomes" id="UP001162030">
    <property type="component" value="Chromosome"/>
</dbReference>
<evidence type="ECO:0000313" key="2">
    <source>
        <dbReference type="Proteomes" id="UP001162030"/>
    </source>
</evidence>
<keyword evidence="2" id="KW-1185">Reference proteome</keyword>
<name>A0ABM9HZ46_9GAMM</name>
<sequence length="85" mass="9694">MAVFDDRDLYPRLTKSAGRDYRDGRAAADLGCHGFANESGKRDKNDLLASSLRSAFWAMPRTFPFAPGEFRIDLFRPSRFASIYR</sequence>
<dbReference type="EMBL" id="OX458333">
    <property type="protein sequence ID" value="CAI8783689.1"/>
    <property type="molecule type" value="Genomic_DNA"/>
</dbReference>
<gene>
    <name evidence="1" type="ORF">MSZNOR_1270</name>
</gene>
<protein>
    <submittedName>
        <fullName evidence="1">Uncharacterized protein</fullName>
    </submittedName>
</protein>
<evidence type="ECO:0000313" key="1">
    <source>
        <dbReference type="EMBL" id="CAI8783689.1"/>
    </source>
</evidence>
<accession>A0ABM9HZ46</accession>
<organism evidence="1 2">
    <name type="scientific">Methylocaldum szegediense</name>
    <dbReference type="NCBI Taxonomy" id="73780"/>
    <lineage>
        <taxon>Bacteria</taxon>
        <taxon>Pseudomonadati</taxon>
        <taxon>Pseudomonadota</taxon>
        <taxon>Gammaproteobacteria</taxon>
        <taxon>Methylococcales</taxon>
        <taxon>Methylococcaceae</taxon>
        <taxon>Methylocaldum</taxon>
    </lineage>
</organism>
<reference evidence="1 2" key="1">
    <citation type="submission" date="2023-03" db="EMBL/GenBank/DDBJ databases">
        <authorList>
            <person name="Pearce D."/>
        </authorList>
    </citation>
    <scope>NUCLEOTIDE SEQUENCE [LARGE SCALE GENOMIC DNA]</scope>
    <source>
        <strain evidence="1">Msz</strain>
    </source>
</reference>
<proteinExistence type="predicted"/>